<dbReference type="SUPFAM" id="SSF50494">
    <property type="entry name" value="Trypsin-like serine proteases"/>
    <property type="match status" value="1"/>
</dbReference>
<evidence type="ECO:0000256" key="2">
    <source>
        <dbReference type="SAM" id="MobiDB-lite"/>
    </source>
</evidence>
<gene>
    <name evidence="3" type="ORF">D7044_30020</name>
</gene>
<feature type="coiled-coil region" evidence="1">
    <location>
        <begin position="228"/>
        <end position="266"/>
    </location>
</feature>
<feature type="region of interest" description="Disordered" evidence="2">
    <location>
        <begin position="176"/>
        <end position="203"/>
    </location>
</feature>
<sequence>MTEGYGPGGHDPAAGHGPDEVTGNPTTNRPGPLPPRIEPTHAAAPVWSAASAPPHPGGPVPTQPGVPFPPGAPAQAQPGVQPAGPFPPAGPVPARPGVPFQPGGPAQAQPGAAFPPGGPAQAAGPFHSAGPVPAQPGAPASAVPAAADPVGATHYGPAGAPASGAAGPYAPNGSLPPAGPTWAGGVGAYPGQPVPPPTGPRRRRWPSVVAALVVLALAGLAGFQAYQIDRLTGRLAGTERQLAEAQGDDRARLDGLEQRAEALEKQAGATFNPEAVAGAVLPSVFRVRAGQFTGTAFAIGEPAAGGGTNLFTNFHVVEAVWEAGDREVFLERTDQRFPATIVKVDKTNDVAHLRTTGRFTGLTAASEAVKSGQQIVVVGAPLGLEDSVTTGVVSAFRDARDGSGPVIQFDAPINPGNSGGPVVNGSKQVVGIATAKARDAEGIGLAVPIEIACDGFKIC</sequence>
<keyword evidence="1" id="KW-0175">Coiled coil</keyword>
<dbReference type="InterPro" id="IPR009003">
    <property type="entry name" value="Peptidase_S1_PA"/>
</dbReference>
<dbReference type="PANTHER" id="PTHR43019">
    <property type="entry name" value="SERINE ENDOPROTEASE DEGS"/>
    <property type="match status" value="1"/>
</dbReference>
<dbReference type="PRINTS" id="PR00834">
    <property type="entry name" value="PROTEASES2C"/>
</dbReference>
<proteinExistence type="predicted"/>
<dbReference type="EMBL" id="RAZT01000021">
    <property type="protein sequence ID" value="RKN26329.1"/>
    <property type="molecule type" value="Genomic_DNA"/>
</dbReference>
<dbReference type="PANTHER" id="PTHR43019:SF23">
    <property type="entry name" value="PROTEASE DO-LIKE 5, CHLOROPLASTIC"/>
    <property type="match status" value="1"/>
</dbReference>
<keyword evidence="3" id="KW-0645">Protease</keyword>
<protein>
    <submittedName>
        <fullName evidence="3">Serine protease</fullName>
    </submittedName>
</protein>
<feature type="compositionally biased region" description="Pro residues" evidence="2">
    <location>
        <begin position="53"/>
        <end position="72"/>
    </location>
</feature>
<comment type="caution">
    <text evidence="3">The sequence shown here is derived from an EMBL/GenBank/DDBJ whole genome shotgun (WGS) entry which is preliminary data.</text>
</comment>
<feature type="compositionally biased region" description="Low complexity" evidence="2">
    <location>
        <begin position="73"/>
        <end position="83"/>
    </location>
</feature>
<feature type="compositionally biased region" description="Low complexity" evidence="2">
    <location>
        <begin position="97"/>
        <end position="145"/>
    </location>
</feature>
<feature type="compositionally biased region" description="Low complexity" evidence="2">
    <location>
        <begin position="40"/>
        <end position="52"/>
    </location>
</feature>
<evidence type="ECO:0000313" key="3">
    <source>
        <dbReference type="EMBL" id="RKN26329.1"/>
    </source>
</evidence>
<organism evidence="3 4">
    <name type="scientific">Micromonospora musae</name>
    <dbReference type="NCBI Taxonomy" id="1894970"/>
    <lineage>
        <taxon>Bacteria</taxon>
        <taxon>Bacillati</taxon>
        <taxon>Actinomycetota</taxon>
        <taxon>Actinomycetes</taxon>
        <taxon>Micromonosporales</taxon>
        <taxon>Micromonosporaceae</taxon>
        <taxon>Micromonospora</taxon>
    </lineage>
</organism>
<name>A0A3A9XM93_9ACTN</name>
<dbReference type="GO" id="GO:0004252">
    <property type="term" value="F:serine-type endopeptidase activity"/>
    <property type="evidence" value="ECO:0007669"/>
    <property type="project" value="InterPro"/>
</dbReference>
<keyword evidence="3" id="KW-0378">Hydrolase</keyword>
<accession>A0A3A9XM93</accession>
<dbReference type="InterPro" id="IPR001940">
    <property type="entry name" value="Peptidase_S1C"/>
</dbReference>
<feature type="region of interest" description="Disordered" evidence="2">
    <location>
        <begin position="1"/>
        <end position="145"/>
    </location>
</feature>
<dbReference type="Pfam" id="PF13365">
    <property type="entry name" value="Trypsin_2"/>
    <property type="match status" value="1"/>
</dbReference>
<feature type="compositionally biased region" description="Pro residues" evidence="2">
    <location>
        <begin position="84"/>
        <end position="96"/>
    </location>
</feature>
<reference evidence="3 4" key="1">
    <citation type="submission" date="2018-09" db="EMBL/GenBank/DDBJ databases">
        <title>Micromonospora sp. nov. MS1-9, isolated from a root of Musa sp.</title>
        <authorList>
            <person name="Kuncharoen N."/>
            <person name="Kudo T."/>
            <person name="Ohkuma M."/>
            <person name="Yuki M."/>
            <person name="Tanasupawat S."/>
        </authorList>
    </citation>
    <scope>NUCLEOTIDE SEQUENCE [LARGE SCALE GENOMIC DNA]</scope>
    <source>
        <strain evidence="3 4">MS1-9</strain>
    </source>
</reference>
<dbReference type="Proteomes" id="UP000275865">
    <property type="component" value="Unassembled WGS sequence"/>
</dbReference>
<evidence type="ECO:0000256" key="1">
    <source>
        <dbReference type="SAM" id="Coils"/>
    </source>
</evidence>
<dbReference type="AlphaFoldDB" id="A0A3A9XM93"/>
<dbReference type="Gene3D" id="2.40.10.10">
    <property type="entry name" value="Trypsin-like serine proteases"/>
    <property type="match status" value="2"/>
</dbReference>
<dbReference type="InterPro" id="IPR043504">
    <property type="entry name" value="Peptidase_S1_PA_chymotrypsin"/>
</dbReference>
<evidence type="ECO:0000313" key="4">
    <source>
        <dbReference type="Proteomes" id="UP000275865"/>
    </source>
</evidence>
<dbReference type="GO" id="GO:0006508">
    <property type="term" value="P:proteolysis"/>
    <property type="evidence" value="ECO:0007669"/>
    <property type="project" value="UniProtKB-KW"/>
</dbReference>